<accession>A0A838L338</accession>
<gene>
    <name evidence="1" type="ORF">HZF05_03035</name>
</gene>
<comment type="caution">
    <text evidence="1">The sequence shown here is derived from an EMBL/GenBank/DDBJ whole genome shotgun (WGS) entry which is preliminary data.</text>
</comment>
<keyword evidence="2" id="KW-1185">Reference proteome</keyword>
<organism evidence="1 2">
    <name type="scientific">Sphingomonas chungangi</name>
    <dbReference type="NCBI Taxonomy" id="2683589"/>
    <lineage>
        <taxon>Bacteria</taxon>
        <taxon>Pseudomonadati</taxon>
        <taxon>Pseudomonadota</taxon>
        <taxon>Alphaproteobacteria</taxon>
        <taxon>Sphingomonadales</taxon>
        <taxon>Sphingomonadaceae</taxon>
        <taxon>Sphingomonas</taxon>
    </lineage>
</organism>
<proteinExistence type="predicted"/>
<dbReference type="Proteomes" id="UP000570166">
    <property type="component" value="Unassembled WGS sequence"/>
</dbReference>
<dbReference type="AlphaFoldDB" id="A0A838L338"/>
<name>A0A838L338_9SPHN</name>
<evidence type="ECO:0000313" key="2">
    <source>
        <dbReference type="Proteomes" id="UP000570166"/>
    </source>
</evidence>
<protein>
    <submittedName>
        <fullName evidence="1">Uncharacterized protein</fullName>
    </submittedName>
</protein>
<sequence length="215" mass="23934">MGGIHDEHVEWAVVSRLKAMLEEPPKTTFNVTQSFALFTAILLWTKNRTWVGGNGEDRPAWFSAADHAARDAREALRHARICDAPWSLSRVSPRIVAVDELGAGPHPINFDFAEMSAEDFFKWLRDALAHGDGRTIRPVHKPSAQGNRTLLAGFAINFAEHRGADRELRLELHHRDMKRLGAILADQFCQSLSGGDLYFEEQAGAAPITELKPTS</sequence>
<reference evidence="1 2" key="1">
    <citation type="submission" date="2020-07" db="EMBL/GenBank/DDBJ databases">
        <authorList>
            <person name="Sun Q."/>
        </authorList>
    </citation>
    <scope>NUCLEOTIDE SEQUENCE [LARGE SCALE GENOMIC DNA]</scope>
    <source>
        <strain evidence="1 2">CGMCC 1.13654</strain>
    </source>
</reference>
<dbReference type="EMBL" id="JACEIB010000001">
    <property type="protein sequence ID" value="MBA2933065.1"/>
    <property type="molecule type" value="Genomic_DNA"/>
</dbReference>
<evidence type="ECO:0000313" key="1">
    <source>
        <dbReference type="EMBL" id="MBA2933065.1"/>
    </source>
</evidence>
<dbReference type="RefSeq" id="WP_160365125.1">
    <property type="nucleotide sequence ID" value="NZ_JACEIB010000001.1"/>
</dbReference>